<feature type="compositionally biased region" description="Gly residues" evidence="2">
    <location>
        <begin position="529"/>
        <end position="544"/>
    </location>
</feature>
<dbReference type="AlphaFoldDB" id="A0A9W6F7V4"/>
<name>A0A9W6F7V4_9CHLO</name>
<feature type="compositionally biased region" description="Low complexity" evidence="2">
    <location>
        <begin position="147"/>
        <end position="160"/>
    </location>
</feature>
<feature type="compositionally biased region" description="Low complexity" evidence="2">
    <location>
        <begin position="100"/>
        <end position="111"/>
    </location>
</feature>
<dbReference type="EMBL" id="BRXU01000029">
    <property type="protein sequence ID" value="GLC59712.1"/>
    <property type="molecule type" value="Genomic_DNA"/>
</dbReference>
<comment type="caution">
    <text evidence="3">The sequence shown here is derived from an EMBL/GenBank/DDBJ whole genome shotgun (WGS) entry which is preliminary data.</text>
</comment>
<organism evidence="3 4">
    <name type="scientific">Pleodorina starrii</name>
    <dbReference type="NCBI Taxonomy" id="330485"/>
    <lineage>
        <taxon>Eukaryota</taxon>
        <taxon>Viridiplantae</taxon>
        <taxon>Chlorophyta</taxon>
        <taxon>core chlorophytes</taxon>
        <taxon>Chlorophyceae</taxon>
        <taxon>CS clade</taxon>
        <taxon>Chlamydomonadales</taxon>
        <taxon>Volvocaceae</taxon>
        <taxon>Pleodorina</taxon>
    </lineage>
</organism>
<proteinExistence type="predicted"/>
<keyword evidence="1" id="KW-0175">Coiled coil</keyword>
<evidence type="ECO:0000313" key="4">
    <source>
        <dbReference type="Proteomes" id="UP001165080"/>
    </source>
</evidence>
<reference evidence="3 4" key="1">
    <citation type="journal article" date="2023" name="Commun. Biol.">
        <title>Reorganization of the ancestral sex-determining regions during the evolution of trioecy in Pleodorina starrii.</title>
        <authorList>
            <person name="Takahashi K."/>
            <person name="Suzuki S."/>
            <person name="Kawai-Toyooka H."/>
            <person name="Yamamoto K."/>
            <person name="Hamaji T."/>
            <person name="Ootsuki R."/>
            <person name="Yamaguchi H."/>
            <person name="Kawachi M."/>
            <person name="Higashiyama T."/>
            <person name="Nozaki H."/>
        </authorList>
    </citation>
    <scope>NUCLEOTIDE SEQUENCE [LARGE SCALE GENOMIC DNA]</scope>
    <source>
        <strain evidence="3 4">NIES-4479</strain>
    </source>
</reference>
<feature type="compositionally biased region" description="Acidic residues" evidence="2">
    <location>
        <begin position="468"/>
        <end position="478"/>
    </location>
</feature>
<accession>A0A9W6F7V4</accession>
<dbReference type="Proteomes" id="UP001165080">
    <property type="component" value="Unassembled WGS sequence"/>
</dbReference>
<feature type="compositionally biased region" description="Polar residues" evidence="2">
    <location>
        <begin position="135"/>
        <end position="146"/>
    </location>
</feature>
<keyword evidence="4" id="KW-1185">Reference proteome</keyword>
<feature type="compositionally biased region" description="Gly residues" evidence="2">
    <location>
        <begin position="384"/>
        <end position="393"/>
    </location>
</feature>
<evidence type="ECO:0000313" key="3">
    <source>
        <dbReference type="EMBL" id="GLC59712.1"/>
    </source>
</evidence>
<feature type="compositionally biased region" description="Low complexity" evidence="2">
    <location>
        <begin position="123"/>
        <end position="134"/>
    </location>
</feature>
<protein>
    <submittedName>
        <fullName evidence="3">Uncharacterized protein</fullName>
    </submittedName>
</protein>
<feature type="region of interest" description="Disordered" evidence="2">
    <location>
        <begin position="96"/>
        <end position="202"/>
    </location>
</feature>
<feature type="compositionally biased region" description="Pro residues" evidence="2">
    <location>
        <begin position="177"/>
        <end position="192"/>
    </location>
</feature>
<feature type="coiled-coil region" evidence="1">
    <location>
        <begin position="244"/>
        <end position="278"/>
    </location>
</feature>
<feature type="region of interest" description="Disordered" evidence="2">
    <location>
        <begin position="297"/>
        <end position="325"/>
    </location>
</feature>
<sequence length="544" mass="55846">MDSQAQELTYNRTALDARGFATPTGGSRRHFWAISAFEVSDGTIISVVATCFDSSMWVGRCMAAEVVDQLADDLGAVLTEKELLSFIQEALAPASTTAGNNSNNNNSNNSNQRNAVPTPSQPQPYLSSQPAASQRVQSSSGSKEPSQQQQQPAHLAPQQQHQKDHQQHQQPALTLHLPPPPPPPSSQQPPQQPGGVSSEGGAFVEVTLPPSRFDGSDVTIRLPSRGNMIQVSGVEAQNACLTLVANVCQQLDEQRDELEALVSELARAAEENRMLRAHFAAAADVAEGSGSQGLTLRDQYGLAGAPPPPSGAAAKRPRNGGGASAGGLLQLQLQMQLQAAAGDGGGGGREFPVAFLSQPHRSQSQLPRPSSGFAALSWQLASQGGSGGGGSGRGTLLPSRSAPAVAAVPPPPPLPLAAGQAALQPPGPGLKTEAAELAAEGAGAGAVISSQEELRGGQTEVDGTAEQHEDEDEVDDADLAGSQQKSSLPAPAQPLPGEGSGGGGGRDAPPPAQRDPSRVGVTIRKTGTLGRGPMGRGGRGPPRR</sequence>
<feature type="region of interest" description="Disordered" evidence="2">
    <location>
        <begin position="382"/>
        <end position="544"/>
    </location>
</feature>
<evidence type="ECO:0000256" key="1">
    <source>
        <dbReference type="SAM" id="Coils"/>
    </source>
</evidence>
<gene>
    <name evidence="3" type="primary">PLEST001440</name>
    <name evidence="3" type="ORF">PLESTB_001525500</name>
</gene>
<dbReference type="OrthoDB" id="553048at2759"/>
<evidence type="ECO:0000256" key="2">
    <source>
        <dbReference type="SAM" id="MobiDB-lite"/>
    </source>
</evidence>